<evidence type="ECO:0000313" key="2">
    <source>
        <dbReference type="EMBL" id="KDS93753.1"/>
    </source>
</evidence>
<feature type="region of interest" description="Disordered" evidence="1">
    <location>
        <begin position="181"/>
        <end position="203"/>
    </location>
</feature>
<dbReference type="RefSeq" id="WP_034372892.1">
    <property type="nucleotide sequence ID" value="NZ_KN323183.1"/>
</dbReference>
<proteinExistence type="predicted"/>
<evidence type="ECO:0000313" key="3">
    <source>
        <dbReference type="Proteomes" id="UP000030182"/>
    </source>
</evidence>
<sequence length="203" mass="22076">MAIHHFPQEREEFVSAIDALTAAPIRHEVKWEEIPAPSRLAPFSWAAEADVVMHDADLASGKFIVLYDPEGREDWSGRARIVTLMQAQLEHEFALESMLGDVAWSWVTESLELAGAEAHELGCTVTRVVSQSYGSLAARPTTVDIEMRASWSPDSLDLGAHFGAWSAILCAAGGLPPQPLSVSPLHPSHRARGAPHLSASKDH</sequence>
<dbReference type="Pfam" id="PF11452">
    <property type="entry name" value="DUF3000"/>
    <property type="match status" value="1"/>
</dbReference>
<keyword evidence="3" id="KW-1185">Reference proteome</keyword>
<reference evidence="2 3" key="1">
    <citation type="submission" date="2014-01" db="EMBL/GenBank/DDBJ databases">
        <title>Draft genome sequence of the multidrug-resistant clinical isolate Dermabacter hominis 1368.</title>
        <authorList>
            <person name="Albersmeier A."/>
            <person name="Bomholt C."/>
            <person name="Glaub A."/>
            <person name="Ruckert C."/>
            <person name="Soriano F."/>
            <person name="Fernandez-Natal I."/>
            <person name="Tauch A."/>
        </authorList>
    </citation>
    <scope>NUCLEOTIDE SEQUENCE [LARGE SCALE GENOMIC DNA]</scope>
    <source>
        <strain evidence="2 3">1368</strain>
    </source>
</reference>
<dbReference type="InterPro" id="IPR021555">
    <property type="entry name" value="DUF3000"/>
</dbReference>
<accession>A0ABR4SKQ0</accession>
<name>A0ABR4SKQ0_9MICO</name>
<protein>
    <recommendedName>
        <fullName evidence="4">Enoyl-CoA hydratase</fullName>
    </recommendedName>
</protein>
<gene>
    <name evidence="2" type="ORF">DHOM_04825</name>
</gene>
<evidence type="ECO:0000256" key="1">
    <source>
        <dbReference type="SAM" id="MobiDB-lite"/>
    </source>
</evidence>
<dbReference type="Proteomes" id="UP000030182">
    <property type="component" value="Unassembled WGS sequence"/>
</dbReference>
<dbReference type="EMBL" id="JDRS01000005">
    <property type="protein sequence ID" value="KDS93753.1"/>
    <property type="molecule type" value="Genomic_DNA"/>
</dbReference>
<evidence type="ECO:0008006" key="4">
    <source>
        <dbReference type="Google" id="ProtNLM"/>
    </source>
</evidence>
<comment type="caution">
    <text evidence="2">The sequence shown here is derived from an EMBL/GenBank/DDBJ whole genome shotgun (WGS) entry which is preliminary data.</text>
</comment>
<organism evidence="2 3">
    <name type="scientific">Dermabacter hominis 1368</name>
    <dbReference type="NCBI Taxonomy" id="1450519"/>
    <lineage>
        <taxon>Bacteria</taxon>
        <taxon>Bacillati</taxon>
        <taxon>Actinomycetota</taxon>
        <taxon>Actinomycetes</taxon>
        <taxon>Micrococcales</taxon>
        <taxon>Dermabacteraceae</taxon>
        <taxon>Dermabacter</taxon>
    </lineage>
</organism>